<dbReference type="Gene3D" id="1.10.10.10">
    <property type="entry name" value="Winged helix-like DNA-binding domain superfamily/Winged helix DNA-binding domain"/>
    <property type="match status" value="1"/>
</dbReference>
<dbReference type="EMBL" id="CP034204">
    <property type="protein sequence ID" value="QBZ54344.1"/>
    <property type="molecule type" value="Genomic_DNA"/>
</dbReference>
<keyword evidence="1" id="KW-0489">Methyltransferase</keyword>
<dbReference type="InterPro" id="IPR016461">
    <property type="entry name" value="COMT-like"/>
</dbReference>
<dbReference type="InterPro" id="IPR036390">
    <property type="entry name" value="WH_DNA-bd_sf"/>
</dbReference>
<dbReference type="InterPro" id="IPR001077">
    <property type="entry name" value="COMT_C"/>
</dbReference>
<dbReference type="GO" id="GO:0008171">
    <property type="term" value="F:O-methyltransferase activity"/>
    <property type="evidence" value="ECO:0007669"/>
    <property type="project" value="InterPro"/>
</dbReference>
<evidence type="ECO:0000256" key="3">
    <source>
        <dbReference type="ARBA" id="ARBA00022691"/>
    </source>
</evidence>
<organism evidence="5 6">
    <name type="scientific">Pyricularia oryzae</name>
    <name type="common">Rice blast fungus</name>
    <name type="synonym">Magnaporthe oryzae</name>
    <dbReference type="NCBI Taxonomy" id="318829"/>
    <lineage>
        <taxon>Eukaryota</taxon>
        <taxon>Fungi</taxon>
        <taxon>Dikarya</taxon>
        <taxon>Ascomycota</taxon>
        <taxon>Pezizomycotina</taxon>
        <taxon>Sordariomycetes</taxon>
        <taxon>Sordariomycetidae</taxon>
        <taxon>Magnaporthales</taxon>
        <taxon>Pyriculariaceae</taxon>
        <taxon>Pyricularia</taxon>
    </lineage>
</organism>
<sequence>MANSTSDRQLDDLVSSISSAAADMSAFCAKHGLGSISSAVASNIELTAQNQPYFSAKAALLGFAEELIRLVRGPRDHLLALSFEHCASASLQIILKYGLAKHVPLEGTTKFKAIADAVGKPEMQPALVGRIMQHASSYGLFTAMPGGLVAHNPASAMLVTDPDLESWMNLSATIAYPAGASVPKALEAYGYSMEADEAAYGVSIGRKISQFQRFREPDGKNLHEMFARAMRGIAAGGAYDFRHAVDGGYPWHELEAADGGHLVVDVGGGPGHVSVALATKHPKLRFEVQDLPETVAVGEAACAAELKSRISFRPHDFMTPQPTRDNLGTAAVAYFCRFILHDWSDKYARKILQGLASALRPQDRVIINEVIVPEPDSAYSEKERRMHDRDMLMLVNLNGRERTIEAFEGLCDSVEPKLKVHKIHHPAQGELSLIELKRCDATF</sequence>
<gene>
    <name evidence="5" type="ORF">PoMZ_10040</name>
</gene>
<dbReference type="SUPFAM" id="SSF46785">
    <property type="entry name" value="Winged helix' DNA-binding domain"/>
    <property type="match status" value="1"/>
</dbReference>
<feature type="domain" description="O-methyltransferase C-terminal" evidence="4">
    <location>
        <begin position="262"/>
        <end position="411"/>
    </location>
</feature>
<dbReference type="InterPro" id="IPR036388">
    <property type="entry name" value="WH-like_DNA-bd_sf"/>
</dbReference>
<evidence type="ECO:0000256" key="1">
    <source>
        <dbReference type="ARBA" id="ARBA00022603"/>
    </source>
</evidence>
<dbReference type="PANTHER" id="PTHR43712:SF16">
    <property type="entry name" value="O-METHYLTRANSFERASE ELCB"/>
    <property type="match status" value="1"/>
</dbReference>
<evidence type="ECO:0000313" key="5">
    <source>
        <dbReference type="EMBL" id="QBZ54344.1"/>
    </source>
</evidence>
<proteinExistence type="predicted"/>
<dbReference type="PROSITE" id="PS51683">
    <property type="entry name" value="SAM_OMT_II"/>
    <property type="match status" value="1"/>
</dbReference>
<reference evidence="5 6" key="1">
    <citation type="journal article" date="2019" name="Mol. Biol. Evol.">
        <title>Blast fungal genomes show frequent chromosomal changes, gene gains and losses, and effector gene turnover.</title>
        <authorList>
            <person name="Gomez Luciano L.B."/>
            <person name="Jason Tsai I."/>
            <person name="Chuma I."/>
            <person name="Tosa Y."/>
            <person name="Chen Y.H."/>
            <person name="Li J.Y."/>
            <person name="Li M.Y."/>
            <person name="Jade Lu M.Y."/>
            <person name="Nakayashiki H."/>
            <person name="Li W.H."/>
        </authorList>
    </citation>
    <scope>NUCLEOTIDE SEQUENCE [LARGE SCALE GENOMIC DNA]</scope>
    <source>
        <strain evidence="5">MZ5-1-6</strain>
    </source>
</reference>
<dbReference type="Proteomes" id="UP000294847">
    <property type="component" value="Chromosome 1"/>
</dbReference>
<keyword evidence="2" id="KW-0808">Transferase</keyword>
<dbReference type="Gene3D" id="3.40.50.150">
    <property type="entry name" value="Vaccinia Virus protein VP39"/>
    <property type="match status" value="1"/>
</dbReference>
<evidence type="ECO:0000259" key="4">
    <source>
        <dbReference type="Pfam" id="PF00891"/>
    </source>
</evidence>
<protein>
    <recommendedName>
        <fullName evidence="4">O-methyltransferase C-terminal domain-containing protein</fullName>
    </recommendedName>
</protein>
<dbReference type="InterPro" id="IPR029063">
    <property type="entry name" value="SAM-dependent_MTases_sf"/>
</dbReference>
<dbReference type="Pfam" id="PF00891">
    <property type="entry name" value="Methyltransf_2"/>
    <property type="match status" value="1"/>
</dbReference>
<dbReference type="PANTHER" id="PTHR43712">
    <property type="entry name" value="PUTATIVE (AFU_ORTHOLOGUE AFUA_4G14580)-RELATED"/>
    <property type="match status" value="1"/>
</dbReference>
<evidence type="ECO:0000313" key="6">
    <source>
        <dbReference type="Proteomes" id="UP000294847"/>
    </source>
</evidence>
<keyword evidence="3" id="KW-0949">S-adenosyl-L-methionine</keyword>
<dbReference type="AlphaFoldDB" id="A0A4P7N340"/>
<evidence type="ECO:0000256" key="2">
    <source>
        <dbReference type="ARBA" id="ARBA00022679"/>
    </source>
</evidence>
<dbReference type="SUPFAM" id="SSF53335">
    <property type="entry name" value="S-adenosyl-L-methionine-dependent methyltransferases"/>
    <property type="match status" value="1"/>
</dbReference>
<dbReference type="GO" id="GO:0032259">
    <property type="term" value="P:methylation"/>
    <property type="evidence" value="ECO:0007669"/>
    <property type="project" value="UniProtKB-KW"/>
</dbReference>
<accession>A0A4P7N340</accession>
<name>A0A4P7N340_PYROR</name>